<organism evidence="3 4">
    <name type="scientific">Oryzias latipes</name>
    <name type="common">Japanese rice fish</name>
    <name type="synonym">Japanese killifish</name>
    <dbReference type="NCBI Taxonomy" id="8090"/>
    <lineage>
        <taxon>Eukaryota</taxon>
        <taxon>Metazoa</taxon>
        <taxon>Chordata</taxon>
        <taxon>Craniata</taxon>
        <taxon>Vertebrata</taxon>
        <taxon>Euteleostomi</taxon>
        <taxon>Actinopterygii</taxon>
        <taxon>Neopterygii</taxon>
        <taxon>Teleostei</taxon>
        <taxon>Neoteleostei</taxon>
        <taxon>Acanthomorphata</taxon>
        <taxon>Ovalentaria</taxon>
        <taxon>Atherinomorphae</taxon>
        <taxon>Beloniformes</taxon>
        <taxon>Adrianichthyidae</taxon>
        <taxon>Oryziinae</taxon>
        <taxon>Oryzias</taxon>
    </lineage>
</organism>
<reference evidence="3 4" key="2">
    <citation type="submission" date="2017-04" db="EMBL/GenBank/DDBJ databases">
        <title>CpG methylation of centromeres and impact of large insertions on vertebrate speciation.</title>
        <authorList>
            <person name="Ichikawa K."/>
            <person name="Yoshimura J."/>
            <person name="Morishita S."/>
        </authorList>
    </citation>
    <scope>NUCLEOTIDE SEQUENCE</scope>
    <source>
        <strain evidence="3 4">HSOK</strain>
    </source>
</reference>
<evidence type="ECO:0000313" key="3">
    <source>
        <dbReference type="Ensembl" id="ENSORLP00015008237.1"/>
    </source>
</evidence>
<protein>
    <recommendedName>
        <fullName evidence="5">Histone H2A/H2B/H3 domain-containing protein</fullName>
    </recommendedName>
</protein>
<dbReference type="InterPro" id="IPR009072">
    <property type="entry name" value="Histone-fold"/>
</dbReference>
<dbReference type="AlphaFoldDB" id="A0A3P9HKJ4"/>
<dbReference type="GO" id="GO:0046982">
    <property type="term" value="F:protein heterodimerization activity"/>
    <property type="evidence" value="ECO:0007669"/>
    <property type="project" value="InterPro"/>
</dbReference>
<dbReference type="PROSITE" id="PS00322">
    <property type="entry name" value="HISTONE_H3_1"/>
    <property type="match status" value="1"/>
</dbReference>
<dbReference type="PRINTS" id="PR00622">
    <property type="entry name" value="HISTONEH3"/>
</dbReference>
<proteinExistence type="inferred from homology"/>
<accession>A0A3P9HKJ4</accession>
<evidence type="ECO:0008006" key="5">
    <source>
        <dbReference type="Google" id="ProtNLM"/>
    </source>
</evidence>
<feature type="region of interest" description="Disordered" evidence="2">
    <location>
        <begin position="1"/>
        <end position="65"/>
    </location>
</feature>
<evidence type="ECO:0000313" key="4">
    <source>
        <dbReference type="Proteomes" id="UP000265200"/>
    </source>
</evidence>
<evidence type="ECO:0000256" key="2">
    <source>
        <dbReference type="SAM" id="MobiDB-lite"/>
    </source>
</evidence>
<reference key="1">
    <citation type="journal article" date="2007" name="Nature">
        <title>The medaka draft genome and insights into vertebrate genome evolution.</title>
        <authorList>
            <person name="Kasahara M."/>
            <person name="Naruse K."/>
            <person name="Sasaki S."/>
            <person name="Nakatani Y."/>
            <person name="Qu W."/>
            <person name="Ahsan B."/>
            <person name="Yamada T."/>
            <person name="Nagayasu Y."/>
            <person name="Doi K."/>
            <person name="Kasai Y."/>
            <person name="Jindo T."/>
            <person name="Kobayashi D."/>
            <person name="Shimada A."/>
            <person name="Toyoda A."/>
            <person name="Kuroki Y."/>
            <person name="Fujiyama A."/>
            <person name="Sasaki T."/>
            <person name="Shimizu A."/>
            <person name="Asakawa S."/>
            <person name="Shimizu N."/>
            <person name="Hashimoto S."/>
            <person name="Yang J."/>
            <person name="Lee Y."/>
            <person name="Matsushima K."/>
            <person name="Sugano S."/>
            <person name="Sakaizumi M."/>
            <person name="Narita T."/>
            <person name="Ohishi K."/>
            <person name="Haga S."/>
            <person name="Ohta F."/>
            <person name="Nomoto H."/>
            <person name="Nogata K."/>
            <person name="Morishita T."/>
            <person name="Endo T."/>
            <person name="Shin-I T."/>
            <person name="Takeda H."/>
            <person name="Morishita S."/>
            <person name="Kohara Y."/>
        </authorList>
    </citation>
    <scope>NUCLEOTIDE SEQUENCE [LARGE SCALE GENOMIC DNA]</scope>
    <source>
        <strain>Hd-rR</strain>
    </source>
</reference>
<dbReference type="GO" id="GO:0030527">
    <property type="term" value="F:structural constituent of chromatin"/>
    <property type="evidence" value="ECO:0007669"/>
    <property type="project" value="InterPro"/>
</dbReference>
<reference evidence="3" key="4">
    <citation type="submission" date="2025-09" db="UniProtKB">
        <authorList>
            <consortium name="Ensembl"/>
        </authorList>
    </citation>
    <scope>IDENTIFICATION</scope>
    <source>
        <strain evidence="3">HSOK</strain>
    </source>
</reference>
<dbReference type="Ensembl" id="ENSORLT00015001163.1">
    <property type="protein sequence ID" value="ENSORLP00015008237.1"/>
    <property type="gene ID" value="ENSORLG00015009041.1"/>
</dbReference>
<dbReference type="InterPro" id="IPR000164">
    <property type="entry name" value="Histone_H3/CENP-A"/>
</dbReference>
<dbReference type="GO" id="GO:0003677">
    <property type="term" value="F:DNA binding"/>
    <property type="evidence" value="ECO:0007669"/>
    <property type="project" value="InterPro"/>
</dbReference>
<dbReference type="Gene3D" id="1.10.20.10">
    <property type="entry name" value="Histone, subunit A"/>
    <property type="match status" value="1"/>
</dbReference>
<reference evidence="3" key="3">
    <citation type="submission" date="2025-08" db="UniProtKB">
        <authorList>
            <consortium name="Ensembl"/>
        </authorList>
    </citation>
    <scope>IDENTIFICATION</scope>
    <source>
        <strain evidence="3">HSOK</strain>
    </source>
</reference>
<dbReference type="GO" id="GO:0000786">
    <property type="term" value="C:nucleosome"/>
    <property type="evidence" value="ECO:0007669"/>
    <property type="project" value="InterPro"/>
</dbReference>
<sequence>MARTKQTARKSTGGKAPRKQLATKAARKSAPSTGGVKNEPLQCGAVPLGKPSKHGPSTPTTERHFTEPPVFQIVVEHCYSAFL</sequence>
<evidence type="ECO:0000256" key="1">
    <source>
        <dbReference type="ARBA" id="ARBA00010343"/>
    </source>
</evidence>
<dbReference type="PANTHER" id="PTHR11426">
    <property type="entry name" value="HISTONE H3"/>
    <property type="match status" value="1"/>
</dbReference>
<dbReference type="SUPFAM" id="SSF47113">
    <property type="entry name" value="Histone-fold"/>
    <property type="match status" value="1"/>
</dbReference>
<dbReference type="Proteomes" id="UP000265200">
    <property type="component" value="Chromosome 8"/>
</dbReference>
<comment type="similarity">
    <text evidence="1">Belongs to the histone H3 family.</text>
</comment>
<name>A0A3P9HKJ4_ORYLA</name>